<dbReference type="GO" id="GO:0006260">
    <property type="term" value="P:DNA replication"/>
    <property type="evidence" value="ECO:0007669"/>
    <property type="project" value="UniProtKB-UniRule"/>
</dbReference>
<dbReference type="HAMAP" id="MF_01805">
    <property type="entry name" value="ScpA"/>
    <property type="match status" value="1"/>
</dbReference>
<dbReference type="GO" id="GO:0005737">
    <property type="term" value="C:cytoplasm"/>
    <property type="evidence" value="ECO:0007669"/>
    <property type="project" value="UniProtKB-SubCell"/>
</dbReference>
<organism evidence="4 5">
    <name type="scientific">Hominilimicola fabiformis</name>
    <dbReference type="NCBI Taxonomy" id="2885356"/>
    <lineage>
        <taxon>Bacteria</taxon>
        <taxon>Bacillati</taxon>
        <taxon>Bacillota</taxon>
        <taxon>Clostridia</taxon>
        <taxon>Eubacteriales</taxon>
        <taxon>Oscillospiraceae</taxon>
        <taxon>Hominilimicola</taxon>
    </lineage>
</organism>
<comment type="subunit">
    <text evidence="3">Component of a cohesin-like complex composed of ScpA, ScpB and the Smc homodimer, in which ScpA and ScpB bind to the head domain of Smc. The presence of the three proteins is required for the association of the complex with DNA.</text>
</comment>
<dbReference type="PANTHER" id="PTHR33969">
    <property type="entry name" value="SEGREGATION AND CONDENSATION PROTEIN A"/>
    <property type="match status" value="1"/>
</dbReference>
<name>A0AAE3J8J4_9FIRM</name>
<dbReference type="GO" id="GO:0007059">
    <property type="term" value="P:chromosome segregation"/>
    <property type="evidence" value="ECO:0007669"/>
    <property type="project" value="UniProtKB-UniRule"/>
</dbReference>
<keyword evidence="3" id="KW-0132">Cell division</keyword>
<gene>
    <name evidence="3" type="primary">scpA</name>
    <name evidence="4" type="ORF">LKE05_01560</name>
</gene>
<keyword evidence="5" id="KW-1185">Reference proteome</keyword>
<keyword evidence="1 3" id="KW-0159">Chromosome partition</keyword>
<keyword evidence="3" id="KW-0963">Cytoplasm</keyword>
<dbReference type="Pfam" id="PF02616">
    <property type="entry name" value="SMC_ScpA"/>
    <property type="match status" value="1"/>
</dbReference>
<reference evidence="4 5" key="1">
    <citation type="submission" date="2021-10" db="EMBL/GenBank/DDBJ databases">
        <title>Anaerobic single-cell dispensing facilitates the cultivation of human gut bacteria.</title>
        <authorList>
            <person name="Afrizal A."/>
        </authorList>
    </citation>
    <scope>NUCLEOTIDE SEQUENCE [LARGE SCALE GENOMIC DNA]</scope>
    <source>
        <strain evidence="4 5">CLA-AA-H232</strain>
    </source>
</reference>
<dbReference type="PANTHER" id="PTHR33969:SF2">
    <property type="entry name" value="SEGREGATION AND CONDENSATION PROTEIN A"/>
    <property type="match status" value="1"/>
</dbReference>
<proteinExistence type="inferred from homology"/>
<dbReference type="AlphaFoldDB" id="A0AAE3J8J4"/>
<comment type="caution">
    <text evidence="4">The sequence shown here is derived from an EMBL/GenBank/DDBJ whole genome shotgun (WGS) entry which is preliminary data.</text>
</comment>
<sequence>MDKILYKLDTFEGPLDLLLTLIQKNKVSIYDIPIVEITAQYLEAIDGIEEANLDNTSEFLVMASNLLYIKSKMLLPKNEEEEDEEDPREELARRLAEYQQFKDASKELRKSEFTTKEMVFREPEKIKFPMPEYDITHDTKELIDAFNNIFQRRLRKAKPEKRAFSKIVGREKVSVDDMVEKICKVLKHNKRVQFESLFKADDSRPEMIATFLAVLEMIKLNKLYADYDEKSDDFILTTEKKNG</sequence>
<accession>A0AAE3J8J4</accession>
<keyword evidence="3" id="KW-0131">Cell cycle</keyword>
<comment type="function">
    <text evidence="3">Participates in chromosomal partition during cell division. May act via the formation of a condensin-like complex containing Smc and ScpB that pull DNA away from mid-cell into both cell halves.</text>
</comment>
<dbReference type="Gene3D" id="6.10.250.2410">
    <property type="match status" value="1"/>
</dbReference>
<protein>
    <recommendedName>
        <fullName evidence="2 3">Segregation and condensation protein A</fullName>
    </recommendedName>
</protein>
<evidence type="ECO:0000313" key="5">
    <source>
        <dbReference type="Proteomes" id="UP001198242"/>
    </source>
</evidence>
<dbReference type="RefSeq" id="WP_308455717.1">
    <property type="nucleotide sequence ID" value="NZ_JAJEQM010000002.1"/>
</dbReference>
<evidence type="ECO:0000256" key="2">
    <source>
        <dbReference type="ARBA" id="ARBA00044777"/>
    </source>
</evidence>
<evidence type="ECO:0000256" key="1">
    <source>
        <dbReference type="ARBA" id="ARBA00022829"/>
    </source>
</evidence>
<comment type="similarity">
    <text evidence="3">Belongs to the ScpA family.</text>
</comment>
<evidence type="ECO:0000256" key="3">
    <source>
        <dbReference type="HAMAP-Rule" id="MF_01805"/>
    </source>
</evidence>
<dbReference type="Proteomes" id="UP001198242">
    <property type="component" value="Unassembled WGS sequence"/>
</dbReference>
<comment type="subcellular location">
    <subcellularLocation>
        <location evidence="3">Cytoplasm</location>
    </subcellularLocation>
    <text evidence="3">Associated with two foci at the outer edges of the nucleoid region in young cells, and at four foci within both cell halves in older cells.</text>
</comment>
<evidence type="ECO:0000313" key="4">
    <source>
        <dbReference type="EMBL" id="MCC2209481.1"/>
    </source>
</evidence>
<dbReference type="InterPro" id="IPR003768">
    <property type="entry name" value="ScpA"/>
</dbReference>
<dbReference type="GO" id="GO:0051301">
    <property type="term" value="P:cell division"/>
    <property type="evidence" value="ECO:0007669"/>
    <property type="project" value="UniProtKB-KW"/>
</dbReference>
<dbReference type="EMBL" id="JAJEQM010000002">
    <property type="protein sequence ID" value="MCC2209481.1"/>
    <property type="molecule type" value="Genomic_DNA"/>
</dbReference>